<dbReference type="UniPathway" id="UPA00344"/>
<comment type="similarity">
    <text evidence="4">Belongs to the MoaE family. MOCS2B subfamily.</text>
</comment>
<dbReference type="GO" id="GO:0030366">
    <property type="term" value="F:molybdopterin synthase activity"/>
    <property type="evidence" value="ECO:0007669"/>
    <property type="project" value="UniProtKB-UniRule"/>
</dbReference>
<evidence type="ECO:0000313" key="5">
    <source>
        <dbReference type="EMBL" id="KAF2192604.1"/>
    </source>
</evidence>
<comment type="catalytic activity">
    <reaction evidence="4">
        <text>2 [molybdopterin-synthase sulfur-carrier protein]-C-terminal-Gly-aminoethanethioate + cyclic pyranopterin phosphate + H2O = molybdopterin + 2 [molybdopterin-synthase sulfur-carrier protein]-C-terminal Gly-Gly + 2 H(+)</text>
        <dbReference type="Rhea" id="RHEA:26333"/>
        <dbReference type="Rhea" id="RHEA-COMP:12202"/>
        <dbReference type="Rhea" id="RHEA-COMP:19907"/>
        <dbReference type="ChEBI" id="CHEBI:15377"/>
        <dbReference type="ChEBI" id="CHEBI:15378"/>
        <dbReference type="ChEBI" id="CHEBI:58698"/>
        <dbReference type="ChEBI" id="CHEBI:59648"/>
        <dbReference type="ChEBI" id="CHEBI:90778"/>
        <dbReference type="ChEBI" id="CHEBI:232372"/>
        <dbReference type="EC" id="2.8.1.12"/>
    </reaction>
</comment>
<evidence type="ECO:0000313" key="6">
    <source>
        <dbReference type="Proteomes" id="UP000800200"/>
    </source>
</evidence>
<dbReference type="FunFam" id="3.90.1170.40:FF:000003">
    <property type="entry name" value="Molybdopterin converting factor subunit 2"/>
    <property type="match status" value="1"/>
</dbReference>
<protein>
    <recommendedName>
        <fullName evidence="4">Molybdopterin synthase catalytic subunit</fullName>
        <ecNumber evidence="4">2.8.1.12</ecNumber>
    </recommendedName>
    <alternativeName>
        <fullName evidence="4">Common component for nitrate reductase and xanthine dehydrogenase protein H</fullName>
    </alternativeName>
    <alternativeName>
        <fullName evidence="4">Molybdenum cofactor synthesis protein 2 large subunit</fullName>
    </alternativeName>
    <alternativeName>
        <fullName evidence="4">Molybdenum cofactor synthesis protein 2B</fullName>
        <shortName evidence="4">MOCS2B</shortName>
    </alternativeName>
</protein>
<comment type="function">
    <text evidence="4">Catalytic subunit of the molybdopterin synthase complex, a complex that catalyzes the conversion of precursor Z into molybdopterin. Acts by mediating the incorporation of 2 sulfur atoms from thiocarboxylated MOCS2A into precursor Z to generate a dithiolene group.</text>
</comment>
<dbReference type="InterPro" id="IPR036563">
    <property type="entry name" value="MoaE_sf"/>
</dbReference>
<dbReference type="Gene3D" id="3.90.1170.40">
    <property type="entry name" value="Molybdopterin biosynthesis MoaE subunit"/>
    <property type="match status" value="1"/>
</dbReference>
<keyword evidence="2 4" id="KW-0808">Transferase</keyword>
<dbReference type="OrthoDB" id="5531344at2759"/>
<feature type="binding site" evidence="4">
    <location>
        <begin position="145"/>
        <end position="147"/>
    </location>
    <ligand>
        <name>substrate</name>
    </ligand>
</feature>
<dbReference type="GO" id="GO:1990140">
    <property type="term" value="C:molybdopterin synthase complex"/>
    <property type="evidence" value="ECO:0007669"/>
    <property type="project" value="UniProtKB-UniRule"/>
</dbReference>
<name>A0A6A6EM24_9PEZI</name>
<accession>A0A6A6EM24</accession>
<dbReference type="EMBL" id="ML994615">
    <property type="protein sequence ID" value="KAF2192604.1"/>
    <property type="molecule type" value="Genomic_DNA"/>
</dbReference>
<feature type="binding site" evidence="4">
    <location>
        <position position="138"/>
    </location>
    <ligand>
        <name>substrate</name>
    </ligand>
</feature>
<sequence length="178" mass="19293">MPTTNDPALANIPSEPITCTTPDIHIELTPHTLSPLAATKFVSSPSAGATVLFVGTTRDYFKNLPVQSLSYTSYTPLAMSTLFSIASSMLAKHDLKKVYIAHRLGEVPIEETSIVIAVSAPHRQAAWRAGEEALEETKKRAEIWKLEKFVGGDGVWRANRDGVMGVQVGDGEEKETAV</sequence>
<proteinExistence type="inferred from homology"/>
<gene>
    <name evidence="4" type="primary">cnxH</name>
    <name evidence="5" type="ORF">K469DRAFT_717166</name>
</gene>
<evidence type="ECO:0000256" key="2">
    <source>
        <dbReference type="ARBA" id="ARBA00022679"/>
    </source>
</evidence>
<comment type="pathway">
    <text evidence="4">Cofactor biosynthesis; molybdopterin biosynthesis.</text>
</comment>
<comment type="subcellular location">
    <subcellularLocation>
        <location evidence="4">Cytoplasm</location>
    </subcellularLocation>
</comment>
<dbReference type="InterPro" id="IPR028888">
    <property type="entry name" value="MOCS2B_euk"/>
</dbReference>
<organism evidence="5 6">
    <name type="scientific">Zopfia rhizophila CBS 207.26</name>
    <dbReference type="NCBI Taxonomy" id="1314779"/>
    <lineage>
        <taxon>Eukaryota</taxon>
        <taxon>Fungi</taxon>
        <taxon>Dikarya</taxon>
        <taxon>Ascomycota</taxon>
        <taxon>Pezizomycotina</taxon>
        <taxon>Dothideomycetes</taxon>
        <taxon>Dothideomycetes incertae sedis</taxon>
        <taxon>Zopfiaceae</taxon>
        <taxon>Zopfia</taxon>
    </lineage>
</organism>
<evidence type="ECO:0000256" key="4">
    <source>
        <dbReference type="HAMAP-Rule" id="MF_03052"/>
    </source>
</evidence>
<dbReference type="EC" id="2.8.1.12" evidence="4"/>
<dbReference type="Pfam" id="PF02391">
    <property type="entry name" value="MoaE"/>
    <property type="match status" value="1"/>
</dbReference>
<dbReference type="AlphaFoldDB" id="A0A6A6EM24"/>
<dbReference type="HAMAP" id="MF_03052">
    <property type="entry name" value="MOC2B"/>
    <property type="match status" value="1"/>
</dbReference>
<dbReference type="CDD" id="cd00756">
    <property type="entry name" value="MoaE"/>
    <property type="match status" value="1"/>
</dbReference>
<evidence type="ECO:0000256" key="1">
    <source>
        <dbReference type="ARBA" id="ARBA00022490"/>
    </source>
</evidence>
<reference evidence="5" key="1">
    <citation type="journal article" date="2020" name="Stud. Mycol.">
        <title>101 Dothideomycetes genomes: a test case for predicting lifestyles and emergence of pathogens.</title>
        <authorList>
            <person name="Haridas S."/>
            <person name="Albert R."/>
            <person name="Binder M."/>
            <person name="Bloem J."/>
            <person name="Labutti K."/>
            <person name="Salamov A."/>
            <person name="Andreopoulos B."/>
            <person name="Baker S."/>
            <person name="Barry K."/>
            <person name="Bills G."/>
            <person name="Bluhm B."/>
            <person name="Cannon C."/>
            <person name="Castanera R."/>
            <person name="Culley D."/>
            <person name="Daum C."/>
            <person name="Ezra D."/>
            <person name="Gonzalez J."/>
            <person name="Henrissat B."/>
            <person name="Kuo A."/>
            <person name="Liang C."/>
            <person name="Lipzen A."/>
            <person name="Lutzoni F."/>
            <person name="Magnuson J."/>
            <person name="Mondo S."/>
            <person name="Nolan M."/>
            <person name="Ohm R."/>
            <person name="Pangilinan J."/>
            <person name="Park H.-J."/>
            <person name="Ramirez L."/>
            <person name="Alfaro M."/>
            <person name="Sun H."/>
            <person name="Tritt A."/>
            <person name="Yoshinaga Y."/>
            <person name="Zwiers L.-H."/>
            <person name="Turgeon B."/>
            <person name="Goodwin S."/>
            <person name="Spatafora J."/>
            <person name="Crous P."/>
            <person name="Grigoriev I."/>
        </authorList>
    </citation>
    <scope>NUCLEOTIDE SEQUENCE</scope>
    <source>
        <strain evidence="5">CBS 207.26</strain>
    </source>
</reference>
<feature type="binding site" evidence="4">
    <location>
        <begin position="122"/>
        <end position="123"/>
    </location>
    <ligand>
        <name>substrate</name>
    </ligand>
</feature>
<dbReference type="InterPro" id="IPR003448">
    <property type="entry name" value="Mopterin_biosynth_MoaE"/>
</dbReference>
<dbReference type="GO" id="GO:0006777">
    <property type="term" value="P:Mo-molybdopterin cofactor biosynthetic process"/>
    <property type="evidence" value="ECO:0007669"/>
    <property type="project" value="UniProtKB-UniRule"/>
</dbReference>
<keyword evidence="3 4" id="KW-0501">Molybdenum cofactor biosynthesis</keyword>
<comment type="subunit">
    <text evidence="4">Heterotetramer; composed of 2 small (MOCS2A) and 2 large (MOCS2B) subunits.</text>
</comment>
<keyword evidence="1 4" id="KW-0963">Cytoplasm</keyword>
<dbReference type="SUPFAM" id="SSF54690">
    <property type="entry name" value="Molybdopterin synthase subunit MoaE"/>
    <property type="match status" value="1"/>
</dbReference>
<dbReference type="PANTHER" id="PTHR23404">
    <property type="entry name" value="MOLYBDOPTERIN SYNTHASE RELATED"/>
    <property type="match status" value="1"/>
</dbReference>
<keyword evidence="6" id="KW-1185">Reference proteome</keyword>
<evidence type="ECO:0000256" key="3">
    <source>
        <dbReference type="ARBA" id="ARBA00023150"/>
    </source>
</evidence>
<dbReference type="Proteomes" id="UP000800200">
    <property type="component" value="Unassembled WGS sequence"/>
</dbReference>